<organism evidence="2 3">
    <name type="scientific">Elsinoe ampelina</name>
    <dbReference type="NCBI Taxonomy" id="302913"/>
    <lineage>
        <taxon>Eukaryota</taxon>
        <taxon>Fungi</taxon>
        <taxon>Dikarya</taxon>
        <taxon>Ascomycota</taxon>
        <taxon>Pezizomycotina</taxon>
        <taxon>Dothideomycetes</taxon>
        <taxon>Dothideomycetidae</taxon>
        <taxon>Myriangiales</taxon>
        <taxon>Elsinoaceae</taxon>
        <taxon>Elsinoe</taxon>
    </lineage>
</organism>
<dbReference type="InterPro" id="IPR013783">
    <property type="entry name" value="Ig-like_fold"/>
</dbReference>
<dbReference type="Gene3D" id="2.60.40.10">
    <property type="entry name" value="Immunoglobulins"/>
    <property type="match status" value="1"/>
</dbReference>
<evidence type="ECO:0000313" key="2">
    <source>
        <dbReference type="EMBL" id="KAF2226658.1"/>
    </source>
</evidence>
<dbReference type="Pfam" id="PF09118">
    <property type="entry name" value="GO-like_E_set"/>
    <property type="match status" value="1"/>
</dbReference>
<dbReference type="CDD" id="cd02851">
    <property type="entry name" value="E_set_GO_C"/>
    <property type="match status" value="1"/>
</dbReference>
<feature type="domain" description="Galactose oxidase-like Early set" evidence="1">
    <location>
        <begin position="41"/>
        <end position="141"/>
    </location>
</feature>
<gene>
    <name evidence="2" type="ORF">BDZ85DRAFT_52898</name>
</gene>
<dbReference type="InterPro" id="IPR015202">
    <property type="entry name" value="GO-like_E_set"/>
</dbReference>
<reference evidence="3" key="1">
    <citation type="journal article" date="2020" name="Stud. Mycol.">
        <title>101 Dothideomycetes genomes: A test case for predicting lifestyles and emergence of pathogens.</title>
        <authorList>
            <person name="Haridas S."/>
            <person name="Albert R."/>
            <person name="Binder M."/>
            <person name="Bloem J."/>
            <person name="LaButti K."/>
            <person name="Salamov A."/>
            <person name="Andreopoulos B."/>
            <person name="Baker S."/>
            <person name="Barry K."/>
            <person name="Bills G."/>
            <person name="Bluhm B."/>
            <person name="Cannon C."/>
            <person name="Castanera R."/>
            <person name="Culley D."/>
            <person name="Daum C."/>
            <person name="Ezra D."/>
            <person name="Gonzalez J."/>
            <person name="Henrissat B."/>
            <person name="Kuo A."/>
            <person name="Liang C."/>
            <person name="Lipzen A."/>
            <person name="Lutzoni F."/>
            <person name="Magnuson J."/>
            <person name="Mondo S."/>
            <person name="Nolan M."/>
            <person name="Ohm R."/>
            <person name="Pangilinan J."/>
            <person name="Park H.-J."/>
            <person name="Ramirez L."/>
            <person name="Alfaro M."/>
            <person name="Sun H."/>
            <person name="Tritt A."/>
            <person name="Yoshinaga Y."/>
            <person name="Zwiers L.-H."/>
            <person name="Turgeon B."/>
            <person name="Goodwin S."/>
            <person name="Spatafora J."/>
            <person name="Crous P."/>
            <person name="Grigoriev I."/>
        </authorList>
    </citation>
    <scope>NUCLEOTIDE SEQUENCE [LARGE SCALE GENOMIC DNA]</scope>
    <source>
        <strain evidence="3">CECT 20119</strain>
    </source>
</reference>
<dbReference type="PANTHER" id="PTHR32208:SF56">
    <property type="entry name" value="GALACTOSE OXIDASE-RELATED"/>
    <property type="match status" value="1"/>
</dbReference>
<name>A0A6A6GM04_9PEZI</name>
<dbReference type="Proteomes" id="UP000799538">
    <property type="component" value="Unassembled WGS sequence"/>
</dbReference>
<dbReference type="EMBL" id="ML992502">
    <property type="protein sequence ID" value="KAF2226658.1"/>
    <property type="molecule type" value="Genomic_DNA"/>
</dbReference>
<evidence type="ECO:0000259" key="1">
    <source>
        <dbReference type="Pfam" id="PF09118"/>
    </source>
</evidence>
<accession>A0A6A6GM04</accession>
<protein>
    <recommendedName>
        <fullName evidence="1">Galactose oxidase-like Early set domain-containing protein</fullName>
    </recommendedName>
</protein>
<dbReference type="AlphaFoldDB" id="A0A6A6GM04"/>
<dbReference type="SUPFAM" id="SSF81296">
    <property type="entry name" value="E set domains"/>
    <property type="match status" value="1"/>
</dbReference>
<keyword evidence="3" id="KW-1185">Reference proteome</keyword>
<dbReference type="PANTHER" id="PTHR32208">
    <property type="entry name" value="SECRETED PROTEIN-RELATED"/>
    <property type="match status" value="1"/>
</dbReference>
<sequence>MRPVGQGENTDFCNMAGTHFDGEIYSPPYLFNDDRAIAPHPTISSLSSNIDSKGFEVKVGGKLTVDMNNDGDTTFSLLRLGSAAHSNNTDQRRVPLANVKNIKARHVIILPGDASIVLPGYYYLFAMNKAGTPCIARTVQVVL</sequence>
<dbReference type="InterPro" id="IPR014756">
    <property type="entry name" value="Ig_E-set"/>
</dbReference>
<dbReference type="OrthoDB" id="2019572at2759"/>
<evidence type="ECO:0000313" key="3">
    <source>
        <dbReference type="Proteomes" id="UP000799538"/>
    </source>
</evidence>
<proteinExistence type="predicted"/>